<evidence type="ECO:0000313" key="2">
    <source>
        <dbReference type="Proteomes" id="UP000279307"/>
    </source>
</evidence>
<feature type="non-terminal residue" evidence="1">
    <location>
        <position position="44"/>
    </location>
</feature>
<evidence type="ECO:0000313" key="1">
    <source>
        <dbReference type="EMBL" id="RLU23870.1"/>
    </source>
</evidence>
<protein>
    <submittedName>
        <fullName evidence="1">Uncharacterized protein</fullName>
    </submittedName>
</protein>
<reference evidence="1 2" key="1">
    <citation type="journal article" date="2018" name="Genome Res.">
        <title>The genomic architecture and molecular evolution of ant odorant receptors.</title>
        <authorList>
            <person name="McKenzie S.K."/>
            <person name="Kronauer D.J.C."/>
        </authorList>
    </citation>
    <scope>NUCLEOTIDE SEQUENCE [LARGE SCALE GENOMIC DNA]</scope>
    <source>
        <strain evidence="1">Clonal line C1</strain>
    </source>
</reference>
<dbReference type="AlphaFoldDB" id="A0A3L8DTU4"/>
<accession>A0A3L8DTU4</accession>
<sequence>MTAIENIQKYCYTTQKSESIEGMSKGHFISCEHPYDVLETFVRY</sequence>
<dbReference type="Proteomes" id="UP000279307">
    <property type="component" value="Chromosome 4"/>
</dbReference>
<proteinExistence type="predicted"/>
<name>A0A3L8DTU4_OOCBI</name>
<organism evidence="1 2">
    <name type="scientific">Ooceraea biroi</name>
    <name type="common">Clonal raider ant</name>
    <name type="synonym">Cerapachys biroi</name>
    <dbReference type="NCBI Taxonomy" id="2015173"/>
    <lineage>
        <taxon>Eukaryota</taxon>
        <taxon>Metazoa</taxon>
        <taxon>Ecdysozoa</taxon>
        <taxon>Arthropoda</taxon>
        <taxon>Hexapoda</taxon>
        <taxon>Insecta</taxon>
        <taxon>Pterygota</taxon>
        <taxon>Neoptera</taxon>
        <taxon>Endopterygota</taxon>
        <taxon>Hymenoptera</taxon>
        <taxon>Apocrita</taxon>
        <taxon>Aculeata</taxon>
        <taxon>Formicoidea</taxon>
        <taxon>Formicidae</taxon>
        <taxon>Dorylinae</taxon>
        <taxon>Ooceraea</taxon>
    </lineage>
</organism>
<gene>
    <name evidence="1" type="ORF">DMN91_004078</name>
</gene>
<dbReference type="EMBL" id="QOIP01000004">
    <property type="protein sequence ID" value="RLU23870.1"/>
    <property type="molecule type" value="Genomic_DNA"/>
</dbReference>
<comment type="caution">
    <text evidence="1">The sequence shown here is derived from an EMBL/GenBank/DDBJ whole genome shotgun (WGS) entry which is preliminary data.</text>
</comment>